<feature type="chain" id="PRO_5012260943" description="Type IV pilus biogenesis protein PilP" evidence="1">
    <location>
        <begin position="24"/>
        <end position="167"/>
    </location>
</feature>
<dbReference type="EMBL" id="FXWH01000001">
    <property type="protein sequence ID" value="SMQ63305.1"/>
    <property type="molecule type" value="Genomic_DNA"/>
</dbReference>
<organism evidence="2 3">
    <name type="scientific">Pseudidiomarina planktonica</name>
    <dbReference type="NCBI Taxonomy" id="1323738"/>
    <lineage>
        <taxon>Bacteria</taxon>
        <taxon>Pseudomonadati</taxon>
        <taxon>Pseudomonadota</taxon>
        <taxon>Gammaproteobacteria</taxon>
        <taxon>Alteromonadales</taxon>
        <taxon>Idiomarinaceae</taxon>
        <taxon>Pseudidiomarina</taxon>
    </lineage>
</organism>
<proteinExistence type="predicted"/>
<reference evidence="3" key="1">
    <citation type="submission" date="2017-04" db="EMBL/GenBank/DDBJ databases">
        <authorList>
            <person name="Varghese N."/>
            <person name="Submissions S."/>
        </authorList>
    </citation>
    <scope>NUCLEOTIDE SEQUENCE [LARGE SCALE GENOMIC DNA]</scope>
</reference>
<name>A0A1Y6EL15_9GAMM</name>
<dbReference type="RefSeq" id="WP_086433984.1">
    <property type="nucleotide sequence ID" value="NZ_FXWH01000001.1"/>
</dbReference>
<evidence type="ECO:0000256" key="1">
    <source>
        <dbReference type="SAM" id="SignalP"/>
    </source>
</evidence>
<keyword evidence="3" id="KW-1185">Reference proteome</keyword>
<accession>A0A1Y6EL15</accession>
<dbReference type="AlphaFoldDB" id="A0A1Y6EL15"/>
<evidence type="ECO:0000313" key="3">
    <source>
        <dbReference type="Proteomes" id="UP000194450"/>
    </source>
</evidence>
<protein>
    <recommendedName>
        <fullName evidence="4">Type IV pilus biogenesis protein PilP</fullName>
    </recommendedName>
</protein>
<evidence type="ECO:0008006" key="4">
    <source>
        <dbReference type="Google" id="ProtNLM"/>
    </source>
</evidence>
<evidence type="ECO:0000313" key="2">
    <source>
        <dbReference type="EMBL" id="SMQ63305.1"/>
    </source>
</evidence>
<gene>
    <name evidence="2" type="ORF">SAMN06297229_0835</name>
</gene>
<dbReference type="Proteomes" id="UP000194450">
    <property type="component" value="Unassembled WGS sequence"/>
</dbReference>
<feature type="signal peptide" evidence="1">
    <location>
        <begin position="1"/>
        <end position="23"/>
    </location>
</feature>
<sequence length="167" mass="18756">MTRLQAWWVALLVPAVLSQEVMAQQLPLPQQLDAQLIAAARDPQETQTHQQLVRSLRNQELMTEQAAAQVVQLTHQLQAAKTLAELRKLGQQPRVDANTAGSNIELDQFRLRAIVENSHQWLAEFEYLNNLIAVSAGQRLLGIIEVERTSAGLQLSYGEQLRVLSIF</sequence>
<keyword evidence="1" id="KW-0732">Signal</keyword>